<dbReference type="Proteomes" id="UP001295423">
    <property type="component" value="Unassembled WGS sequence"/>
</dbReference>
<evidence type="ECO:0000313" key="3">
    <source>
        <dbReference type="EMBL" id="CAJ1963221.1"/>
    </source>
</evidence>
<sequence length="445" mass="50017">MKISFLLFTSLLANTRAFQVQETFRSSPRTFSPSPLSAYIDIGEEVERDVGAMDEWATMCEVQRAEGFQLTTEDGYDYSALTTADIPEGSPILCIPGNMIISTSSVRAELGGQEAAVDYLTRVGSGDKIGKFFVFLKIMAEYEQGDQSPYFPWLNSLPRLFFNAIAMTDFCYECLPPLVFQLARQEKVKFDNYFEALQKADCISDQMKANKAVARWAYNIATTRTQGTEEEKFLAPMADMFNHGTETEVDFSFDDDGNLYAYATKNVPAGSPLRMSYGCPTNPSQLFAKYGFLDETSPATFCKIMTITPTQQLLDIGYGFDKMLFYKDSGEVSEEVWDVLLYQALASNRDVQQAFYNAHMQGDAATKAAIHQQYSLETSTALMKHVDTFLQQLDDLQAKSAGKDYNEHPRLPLILKHNEFVRETFLRVKANLDPMVAQAQGNVYA</sequence>
<dbReference type="Gene3D" id="3.90.1410.10">
    <property type="entry name" value="set domain protein methyltransferase, domain 1"/>
    <property type="match status" value="1"/>
</dbReference>
<evidence type="ECO:0000256" key="1">
    <source>
        <dbReference type="SAM" id="SignalP"/>
    </source>
</evidence>
<dbReference type="InterPro" id="IPR001214">
    <property type="entry name" value="SET_dom"/>
</dbReference>
<evidence type="ECO:0000259" key="2">
    <source>
        <dbReference type="PROSITE" id="PS50280"/>
    </source>
</evidence>
<dbReference type="Pfam" id="PF00856">
    <property type="entry name" value="SET"/>
    <property type="match status" value="1"/>
</dbReference>
<dbReference type="SUPFAM" id="SSF82199">
    <property type="entry name" value="SET domain"/>
    <property type="match status" value="1"/>
</dbReference>
<evidence type="ECO:0000313" key="4">
    <source>
        <dbReference type="Proteomes" id="UP001295423"/>
    </source>
</evidence>
<dbReference type="PANTHER" id="PTHR13271">
    <property type="entry name" value="UNCHARACTERIZED PUTATIVE METHYLTRANSFERASE"/>
    <property type="match status" value="1"/>
</dbReference>
<dbReference type="PANTHER" id="PTHR13271:SF137">
    <property type="entry name" value="SET DOMAIN-CONTAINING PROTEIN"/>
    <property type="match status" value="1"/>
</dbReference>
<comment type="caution">
    <text evidence="3">The sequence shown here is derived from an EMBL/GenBank/DDBJ whole genome shotgun (WGS) entry which is preliminary data.</text>
</comment>
<dbReference type="PROSITE" id="PS50280">
    <property type="entry name" value="SET"/>
    <property type="match status" value="1"/>
</dbReference>
<feature type="signal peptide" evidence="1">
    <location>
        <begin position="1"/>
        <end position="17"/>
    </location>
</feature>
<dbReference type="InterPro" id="IPR050600">
    <property type="entry name" value="SETD3_SETD6_MTase"/>
</dbReference>
<name>A0AAD2PWV7_9STRA</name>
<dbReference type="InterPro" id="IPR046341">
    <property type="entry name" value="SET_dom_sf"/>
</dbReference>
<proteinExistence type="predicted"/>
<dbReference type="CDD" id="cd10527">
    <property type="entry name" value="SET_LSMT"/>
    <property type="match status" value="1"/>
</dbReference>
<gene>
    <name evidence="3" type="ORF">CYCCA115_LOCUS20060</name>
</gene>
<dbReference type="AlphaFoldDB" id="A0AAD2PWV7"/>
<keyword evidence="4" id="KW-1185">Reference proteome</keyword>
<reference evidence="3" key="1">
    <citation type="submission" date="2023-08" db="EMBL/GenBank/DDBJ databases">
        <authorList>
            <person name="Audoor S."/>
            <person name="Bilcke G."/>
        </authorList>
    </citation>
    <scope>NUCLEOTIDE SEQUENCE</scope>
</reference>
<keyword evidence="1" id="KW-0732">Signal</keyword>
<feature type="chain" id="PRO_5042000477" description="SET domain-containing protein" evidence="1">
    <location>
        <begin position="18"/>
        <end position="445"/>
    </location>
</feature>
<protein>
    <recommendedName>
        <fullName evidence="2">SET domain-containing protein</fullName>
    </recommendedName>
</protein>
<dbReference type="GO" id="GO:0016279">
    <property type="term" value="F:protein-lysine N-methyltransferase activity"/>
    <property type="evidence" value="ECO:0007669"/>
    <property type="project" value="TreeGrafter"/>
</dbReference>
<dbReference type="EMBL" id="CAKOGP040002136">
    <property type="protein sequence ID" value="CAJ1963221.1"/>
    <property type="molecule type" value="Genomic_DNA"/>
</dbReference>
<accession>A0AAD2PWV7</accession>
<feature type="domain" description="SET" evidence="2">
    <location>
        <begin position="66"/>
        <end position="278"/>
    </location>
</feature>
<organism evidence="3 4">
    <name type="scientific">Cylindrotheca closterium</name>
    <dbReference type="NCBI Taxonomy" id="2856"/>
    <lineage>
        <taxon>Eukaryota</taxon>
        <taxon>Sar</taxon>
        <taxon>Stramenopiles</taxon>
        <taxon>Ochrophyta</taxon>
        <taxon>Bacillariophyta</taxon>
        <taxon>Bacillariophyceae</taxon>
        <taxon>Bacillariophycidae</taxon>
        <taxon>Bacillariales</taxon>
        <taxon>Bacillariaceae</taxon>
        <taxon>Cylindrotheca</taxon>
    </lineage>
</organism>